<keyword evidence="12" id="KW-0969">Cilium</keyword>
<keyword evidence="8 10" id="KW-1133">Transmembrane helix</keyword>
<gene>
    <name evidence="12" type="ORF">X907_2308</name>
</gene>
<evidence type="ECO:0000256" key="1">
    <source>
        <dbReference type="ARBA" id="ARBA00002254"/>
    </source>
</evidence>
<evidence type="ECO:0000313" key="13">
    <source>
        <dbReference type="Proteomes" id="UP000286954"/>
    </source>
</evidence>
<comment type="similarity">
    <text evidence="3 10">Belongs to the FliL family.</text>
</comment>
<evidence type="ECO:0000256" key="10">
    <source>
        <dbReference type="RuleBase" id="RU364125"/>
    </source>
</evidence>
<accession>A0A3T0EBK1</accession>
<organism evidence="12 13">
    <name type="scientific">Glycocaulis alkaliphilus</name>
    <dbReference type="NCBI Taxonomy" id="1434191"/>
    <lineage>
        <taxon>Bacteria</taxon>
        <taxon>Pseudomonadati</taxon>
        <taxon>Pseudomonadota</taxon>
        <taxon>Alphaproteobacteria</taxon>
        <taxon>Maricaulales</taxon>
        <taxon>Maricaulaceae</taxon>
        <taxon>Glycocaulis</taxon>
    </lineage>
</organism>
<evidence type="ECO:0000256" key="5">
    <source>
        <dbReference type="ARBA" id="ARBA00022500"/>
    </source>
</evidence>
<protein>
    <recommendedName>
        <fullName evidence="10">Flagellar protein FliL</fullName>
    </recommendedName>
</protein>
<evidence type="ECO:0000256" key="7">
    <source>
        <dbReference type="ARBA" id="ARBA00022779"/>
    </source>
</evidence>
<comment type="subcellular location">
    <subcellularLocation>
        <location evidence="10">Cell inner membrane</location>
    </subcellularLocation>
    <subcellularLocation>
        <location evidence="2">Cell membrane</location>
        <topology evidence="2">Single-pass membrane protein</topology>
    </subcellularLocation>
</comment>
<evidence type="ECO:0000256" key="9">
    <source>
        <dbReference type="ARBA" id="ARBA00023136"/>
    </source>
</evidence>
<dbReference type="GO" id="GO:0005886">
    <property type="term" value="C:plasma membrane"/>
    <property type="evidence" value="ECO:0007669"/>
    <property type="project" value="UniProtKB-SubCell"/>
</dbReference>
<keyword evidence="5 10" id="KW-0145">Chemotaxis</keyword>
<dbReference type="GO" id="GO:0006935">
    <property type="term" value="P:chemotaxis"/>
    <property type="evidence" value="ECO:0007669"/>
    <property type="project" value="UniProtKB-KW"/>
</dbReference>
<dbReference type="GO" id="GO:0009425">
    <property type="term" value="C:bacterial-type flagellum basal body"/>
    <property type="evidence" value="ECO:0007669"/>
    <property type="project" value="InterPro"/>
</dbReference>
<dbReference type="GO" id="GO:0071978">
    <property type="term" value="P:bacterial-type flagellum-dependent swarming motility"/>
    <property type="evidence" value="ECO:0007669"/>
    <property type="project" value="TreeGrafter"/>
</dbReference>
<keyword evidence="6 10" id="KW-0812">Transmembrane</keyword>
<evidence type="ECO:0000256" key="4">
    <source>
        <dbReference type="ARBA" id="ARBA00022475"/>
    </source>
</evidence>
<dbReference type="Pfam" id="PF03748">
    <property type="entry name" value="FliL"/>
    <property type="match status" value="1"/>
</dbReference>
<keyword evidence="10" id="KW-0997">Cell inner membrane</keyword>
<dbReference type="KEGG" id="gak:X907_2308"/>
<reference evidence="12 13" key="1">
    <citation type="submission" date="2016-12" db="EMBL/GenBank/DDBJ databases">
        <title>The genome of dimorphic prosthecate Glycocaulis alkaliphilus 6b-8t, isolated from crude oil dictates its adaptability in petroleum environments.</title>
        <authorList>
            <person name="Wu X.-L."/>
            <person name="Geng S."/>
        </authorList>
    </citation>
    <scope>NUCLEOTIDE SEQUENCE [LARGE SCALE GENOMIC DNA]</scope>
    <source>
        <strain evidence="12 13">6B-8</strain>
    </source>
</reference>
<dbReference type="EMBL" id="CP018911">
    <property type="protein sequence ID" value="AZU04823.1"/>
    <property type="molecule type" value="Genomic_DNA"/>
</dbReference>
<feature type="transmembrane region" description="Helical" evidence="10">
    <location>
        <begin position="37"/>
        <end position="60"/>
    </location>
</feature>
<dbReference type="PANTHER" id="PTHR35091:SF2">
    <property type="entry name" value="FLAGELLAR PROTEIN FLIL"/>
    <property type="match status" value="1"/>
</dbReference>
<evidence type="ECO:0000256" key="11">
    <source>
        <dbReference type="SAM" id="MobiDB-lite"/>
    </source>
</evidence>
<evidence type="ECO:0000256" key="2">
    <source>
        <dbReference type="ARBA" id="ARBA00004162"/>
    </source>
</evidence>
<dbReference type="Proteomes" id="UP000286954">
    <property type="component" value="Chromosome"/>
</dbReference>
<dbReference type="PANTHER" id="PTHR35091">
    <property type="entry name" value="FLAGELLAR PROTEIN FLIL"/>
    <property type="match status" value="1"/>
</dbReference>
<feature type="compositionally biased region" description="Acidic residues" evidence="11">
    <location>
        <begin position="10"/>
        <end position="19"/>
    </location>
</feature>
<keyword evidence="12" id="KW-0282">Flagellum</keyword>
<proteinExistence type="inferred from homology"/>
<comment type="function">
    <text evidence="1 10">Controls the rotational direction of flagella during chemotaxis.</text>
</comment>
<sequence length="189" mass="19979">MRSGGIIMAEENDENEDGAGGENAEGEGKSKPDIKKLALFIGLPAIILVLALVAGGLFLFGGGGDDEEAMAEAEAAEQALAEAGPEILSFEIGEPLVVQISGSGNVRPILTLKVSFEFTDPAVEPALEAGMQRILDQYQGFLRELTPDDLAGSAGQHRLRLELLRRTNLAIAPAQVDRVLLTEILISQS</sequence>
<keyword evidence="7 10" id="KW-0283">Flagellar rotation</keyword>
<feature type="region of interest" description="Disordered" evidence="11">
    <location>
        <begin position="1"/>
        <end position="30"/>
    </location>
</feature>
<keyword evidence="4" id="KW-1003">Cell membrane</keyword>
<keyword evidence="9 10" id="KW-0472">Membrane</keyword>
<keyword evidence="12" id="KW-0966">Cell projection</keyword>
<evidence type="ECO:0000256" key="3">
    <source>
        <dbReference type="ARBA" id="ARBA00008281"/>
    </source>
</evidence>
<name>A0A3T0EBK1_9PROT</name>
<evidence type="ECO:0000256" key="8">
    <source>
        <dbReference type="ARBA" id="ARBA00022989"/>
    </source>
</evidence>
<evidence type="ECO:0000256" key="6">
    <source>
        <dbReference type="ARBA" id="ARBA00022692"/>
    </source>
</evidence>
<dbReference type="AlphaFoldDB" id="A0A3T0EBK1"/>
<evidence type="ECO:0000313" key="12">
    <source>
        <dbReference type="EMBL" id="AZU04823.1"/>
    </source>
</evidence>
<keyword evidence="13" id="KW-1185">Reference proteome</keyword>
<dbReference type="InterPro" id="IPR005503">
    <property type="entry name" value="FliL"/>
</dbReference>